<evidence type="ECO:0000313" key="2">
    <source>
        <dbReference type="WBParaSite" id="ES5_v2.g30262.t1"/>
    </source>
</evidence>
<name>A0AC34GKX9_9BILA</name>
<accession>A0AC34GKX9</accession>
<protein>
    <submittedName>
        <fullName evidence="2">Uncharacterized protein</fullName>
    </submittedName>
</protein>
<dbReference type="WBParaSite" id="ES5_v2.g30262.t1">
    <property type="protein sequence ID" value="ES5_v2.g30262.t1"/>
    <property type="gene ID" value="ES5_v2.g30262"/>
</dbReference>
<dbReference type="Proteomes" id="UP000887579">
    <property type="component" value="Unplaced"/>
</dbReference>
<organism evidence="1 2">
    <name type="scientific">Panagrolaimus sp. ES5</name>
    <dbReference type="NCBI Taxonomy" id="591445"/>
    <lineage>
        <taxon>Eukaryota</taxon>
        <taxon>Metazoa</taxon>
        <taxon>Ecdysozoa</taxon>
        <taxon>Nematoda</taxon>
        <taxon>Chromadorea</taxon>
        <taxon>Rhabditida</taxon>
        <taxon>Tylenchina</taxon>
        <taxon>Panagrolaimomorpha</taxon>
        <taxon>Panagrolaimoidea</taxon>
        <taxon>Panagrolaimidae</taxon>
        <taxon>Panagrolaimus</taxon>
    </lineage>
</organism>
<reference evidence="2" key="1">
    <citation type="submission" date="2022-11" db="UniProtKB">
        <authorList>
            <consortium name="WormBaseParasite"/>
        </authorList>
    </citation>
    <scope>IDENTIFICATION</scope>
</reference>
<evidence type="ECO:0000313" key="1">
    <source>
        <dbReference type="Proteomes" id="UP000887579"/>
    </source>
</evidence>
<sequence>DFFGFGKASNNIQSNQSTTTLSAATATANGFAKSKTTDFGYQSPFPSSNNFGNPNVTSTNTGLTSNPFFSMNSFQPSAFSTPQQTTSTSSSHWLPSTTTSNGTSTTPAASPFDAINAHQRSDWNPFG</sequence>
<proteinExistence type="predicted"/>